<comment type="caution">
    <text evidence="3">The sequence shown here is derived from an EMBL/GenBank/DDBJ whole genome shotgun (WGS) entry which is preliminary data.</text>
</comment>
<name>A0A4V2MX92_9APHY</name>
<evidence type="ECO:0000313" key="3">
    <source>
        <dbReference type="EMBL" id="TCD69267.1"/>
    </source>
</evidence>
<evidence type="ECO:0000256" key="2">
    <source>
        <dbReference type="SAM" id="MobiDB-lite"/>
    </source>
</evidence>
<reference evidence="3 4" key="1">
    <citation type="submission" date="2018-11" db="EMBL/GenBank/DDBJ databases">
        <title>Genome assembly of Steccherinum ochraceum LE-BIN_3174, the white-rot fungus of the Steccherinaceae family (The Residual Polyporoid clade, Polyporales, Basidiomycota).</title>
        <authorList>
            <person name="Fedorova T.V."/>
            <person name="Glazunova O.A."/>
            <person name="Landesman E.O."/>
            <person name="Moiseenko K.V."/>
            <person name="Psurtseva N.V."/>
            <person name="Savinova O.S."/>
            <person name="Shakhova N.V."/>
            <person name="Tyazhelova T.V."/>
            <person name="Vasina D.V."/>
        </authorList>
    </citation>
    <scope>NUCLEOTIDE SEQUENCE [LARGE SCALE GENOMIC DNA]</scope>
    <source>
        <strain evidence="3 4">LE-BIN_3174</strain>
    </source>
</reference>
<feature type="region of interest" description="Disordered" evidence="2">
    <location>
        <begin position="1"/>
        <end position="23"/>
    </location>
</feature>
<dbReference type="EMBL" id="RWJN01000045">
    <property type="protein sequence ID" value="TCD69267.1"/>
    <property type="molecule type" value="Genomic_DNA"/>
</dbReference>
<accession>A0A4V2MX92</accession>
<dbReference type="Proteomes" id="UP000292702">
    <property type="component" value="Unassembled WGS sequence"/>
</dbReference>
<evidence type="ECO:0000256" key="1">
    <source>
        <dbReference type="SAM" id="Coils"/>
    </source>
</evidence>
<proteinExistence type="predicted"/>
<dbReference type="OrthoDB" id="5392716at2759"/>
<keyword evidence="1" id="KW-0175">Coiled coil</keyword>
<dbReference type="PANTHER" id="PTHR46177">
    <property type="entry name" value="INTEGRASE CATALYTIC DOMAIN-CONTAINING PROTEIN"/>
    <property type="match status" value="1"/>
</dbReference>
<feature type="coiled-coil region" evidence="1">
    <location>
        <begin position="138"/>
        <end position="204"/>
    </location>
</feature>
<dbReference type="PANTHER" id="PTHR46177:SF1">
    <property type="entry name" value="INTEGRASE CATALYTIC DOMAIN-CONTAINING PROTEIN"/>
    <property type="match status" value="1"/>
</dbReference>
<protein>
    <submittedName>
        <fullName evidence="3">Uncharacterized protein</fullName>
    </submittedName>
</protein>
<organism evidence="3 4">
    <name type="scientific">Steccherinum ochraceum</name>
    <dbReference type="NCBI Taxonomy" id="92696"/>
    <lineage>
        <taxon>Eukaryota</taxon>
        <taxon>Fungi</taxon>
        <taxon>Dikarya</taxon>
        <taxon>Basidiomycota</taxon>
        <taxon>Agaricomycotina</taxon>
        <taxon>Agaricomycetes</taxon>
        <taxon>Polyporales</taxon>
        <taxon>Steccherinaceae</taxon>
        <taxon>Steccherinum</taxon>
    </lineage>
</organism>
<sequence>MSIRASRRQDLSDASTSYSWRDAPPVYTPVASEVDLLRVQLAQERLKTADLARELEETQIKLYDAQRDAVTASTAYQGSKTDLVKEIAGRRAAERNAREAQEKLAQLQHEAGGEVGALRQSISTLGRSFVGYERPIIHDQTNSLVEDLRDQLEDQQAKYDSAERRWRTKRAEHLHEKHELQEEIERLQNQVAELKKKVKTKADNQLRSQRFFVEPVASRATVKMTGSTYEAVKPTQTSSNAVLNVSSNPLPQSPVVTDVPRTCEGYGGYIYRDHDWNASQLVGTNDVGLDSSASKDVPEAGVAFVPSRESSLLTDQDAITDSPSMQTAVPTEEHIASPIGKDQVSADGQSLPVVDRQVVLRRSARALQKRKRPDDALSTWEISSLQTALTSAETVLRKKRRQKRPAIKIEFSRDNGSRPTMVNASIDASLDADEPFVRTWAAYLNVPMTSAPQNFRPTEAEIVASLNTKPNPQGDPFVNSTRLRVENFVQWPPEPQDPATRESSNPVHEVANIIAPSATPLLATLSSSQTLLRDEYDSSPSLIRAAVPQTQLYLSSIVVPAPLEHRLDSSTREVPPSGFQVTTTVTTAAESEPPPYTRQGSTAFRVPAYHTSPSESCIAPQRERPSDTDVRKQAMYSQYGPNDQKRYTDVNHASAAAATRSTSQQTNHSIIPVMGVPTNVNGMAALSPPVMVAWSHEAPVLFAPLHVNGSSSSSLAASKDDARVADLLRDYHRRNLTNKNTVSKLLQAEHGIEMSATTVKRRQKQLGLMASKRTTEVMPDNEKRQLLMDQLAKDPGRRRGPRSIRESIANESSVHLTGRWITEEMRRIDPVGFDMRHPQNKRKEVQESLPQGPHFAWTGYGYEKLTQIGFPIWCLRDSWSINWLGMWVMPVRRDRLAHTYRYLNLVKTLEGMPMQGTSSDSKEVTLTYSLTYALREALTSEPAGDEPTIDRYLRRLDGVHAERGTAHLQFDWGDNMLATWEAGKHIYNPDDPHQYELVQWLWSTLIQKELDKSRYSFNNHRSRKDRNKARPTGITPSVALALHADHGGINCLQAIDGEIVGHLIEDIGGEEIVRFVSKTFERRAAAVLEALGIREVTMANVWDVFSQMLPVV</sequence>
<evidence type="ECO:0000313" key="4">
    <source>
        <dbReference type="Proteomes" id="UP000292702"/>
    </source>
</evidence>
<dbReference type="AlphaFoldDB" id="A0A4V2MX92"/>
<keyword evidence="4" id="KW-1185">Reference proteome</keyword>
<gene>
    <name evidence="3" type="ORF">EIP91_008202</name>
</gene>
<dbReference type="STRING" id="92696.A0A4V2MX92"/>